<dbReference type="EnsemblPlants" id="PGSC0003DMT400095314">
    <property type="protein sequence ID" value="PGSC0003DMT400095314"/>
    <property type="gene ID" value="PGSC0003DMG400044885"/>
</dbReference>
<evidence type="ECO:0000256" key="1">
    <source>
        <dbReference type="ARBA" id="ARBA00005690"/>
    </source>
</evidence>
<dbReference type="Gene3D" id="2.40.50.140">
    <property type="entry name" value="Nucleic acid-binding proteins"/>
    <property type="match status" value="1"/>
</dbReference>
<dbReference type="InterPro" id="IPR012340">
    <property type="entry name" value="NA-bd_OB-fold"/>
</dbReference>
<evidence type="ECO:0000313" key="8">
    <source>
        <dbReference type="Proteomes" id="UP000011115"/>
    </source>
</evidence>
<dbReference type="AlphaFoldDB" id="M1DW10"/>
<reference evidence="7" key="2">
    <citation type="submission" date="2015-06" db="UniProtKB">
        <authorList>
            <consortium name="EnsemblPlants"/>
        </authorList>
    </citation>
    <scope>IDENTIFICATION</scope>
    <source>
        <strain evidence="7">DM1-3 516 R44</strain>
    </source>
</reference>
<reference evidence="8" key="1">
    <citation type="journal article" date="2011" name="Nature">
        <title>Genome sequence and analysis of the tuber crop potato.</title>
        <authorList>
            <consortium name="The Potato Genome Sequencing Consortium"/>
        </authorList>
    </citation>
    <scope>NUCLEOTIDE SEQUENCE [LARGE SCALE GENOMIC DNA]</scope>
    <source>
        <strain evidence="8">cv. DM1-3 516 R44</strain>
    </source>
</reference>
<evidence type="ECO:0000256" key="4">
    <source>
        <dbReference type="ARBA" id="ARBA00022833"/>
    </source>
</evidence>
<dbReference type="Pfam" id="PF02721">
    <property type="entry name" value="DUF223"/>
    <property type="match status" value="1"/>
</dbReference>
<evidence type="ECO:0000256" key="5">
    <source>
        <dbReference type="ARBA" id="ARBA00023125"/>
    </source>
</evidence>
<dbReference type="InterPro" id="IPR003871">
    <property type="entry name" value="RFA1B/D_OB_1st"/>
</dbReference>
<dbReference type="GO" id="GO:0003677">
    <property type="term" value="F:DNA binding"/>
    <property type="evidence" value="ECO:0007669"/>
    <property type="project" value="UniProtKB-KW"/>
</dbReference>
<dbReference type="STRING" id="4113.M1DW10"/>
<dbReference type="SUPFAM" id="SSF50249">
    <property type="entry name" value="Nucleic acid-binding proteins"/>
    <property type="match status" value="1"/>
</dbReference>
<dbReference type="HOGENOM" id="CLU_1368321_0_0_1"/>
<protein>
    <submittedName>
        <fullName evidence="7">Replication protein A 70 kDa DNA-binding subunit</fullName>
    </submittedName>
</protein>
<keyword evidence="3" id="KW-0863">Zinc-finger</keyword>
<name>M1DW10_SOLTU</name>
<keyword evidence="2" id="KW-0479">Metal-binding</keyword>
<evidence type="ECO:0000256" key="2">
    <source>
        <dbReference type="ARBA" id="ARBA00022723"/>
    </source>
</evidence>
<evidence type="ECO:0000256" key="3">
    <source>
        <dbReference type="ARBA" id="ARBA00022771"/>
    </source>
</evidence>
<dbReference type="FunFam" id="2.40.50.140:FF:000041">
    <property type="entry name" value="Replication protein A subunit"/>
    <property type="match status" value="1"/>
</dbReference>
<keyword evidence="4" id="KW-0862">Zinc</keyword>
<dbReference type="InParanoid" id="M1DW10"/>
<keyword evidence="8" id="KW-1185">Reference proteome</keyword>
<evidence type="ECO:0000259" key="6">
    <source>
        <dbReference type="Pfam" id="PF02721"/>
    </source>
</evidence>
<sequence>MATETELSNQSVPINKIPKHSVDWVMRVLVIRNGSVISYKNSRHKGTFQTVILVDDEGTKLQATLFNKHIGTLKDFLKANKTYYIAKGLLDRVNSNYTSVHKEIELSITDNTIIKESAHTVSTHNFIDGFVSLEQAEKMPNGAIFGNSSHDLLVITVKYIIHITNLHVLYSDLLCVLVTLNPIIVKGDNKRCEIVVTNEL</sequence>
<dbReference type="Gramene" id="PGSC0003DMT400095314">
    <property type="protein sequence ID" value="PGSC0003DMT400095314"/>
    <property type="gene ID" value="PGSC0003DMG400044885"/>
</dbReference>
<dbReference type="eggNOG" id="KOG0851">
    <property type="taxonomic scope" value="Eukaryota"/>
</dbReference>
<evidence type="ECO:0000313" key="7">
    <source>
        <dbReference type="EnsemblPlants" id="PGSC0003DMT400095314"/>
    </source>
</evidence>
<organism evidence="7 8">
    <name type="scientific">Solanum tuberosum</name>
    <name type="common">Potato</name>
    <dbReference type="NCBI Taxonomy" id="4113"/>
    <lineage>
        <taxon>Eukaryota</taxon>
        <taxon>Viridiplantae</taxon>
        <taxon>Streptophyta</taxon>
        <taxon>Embryophyta</taxon>
        <taxon>Tracheophyta</taxon>
        <taxon>Spermatophyta</taxon>
        <taxon>Magnoliopsida</taxon>
        <taxon>eudicotyledons</taxon>
        <taxon>Gunneridae</taxon>
        <taxon>Pentapetalae</taxon>
        <taxon>asterids</taxon>
        <taxon>lamiids</taxon>
        <taxon>Solanales</taxon>
        <taxon>Solanaceae</taxon>
        <taxon>Solanoideae</taxon>
        <taxon>Solaneae</taxon>
        <taxon>Solanum</taxon>
    </lineage>
</organism>
<dbReference type="GO" id="GO:0008270">
    <property type="term" value="F:zinc ion binding"/>
    <property type="evidence" value="ECO:0007669"/>
    <property type="project" value="UniProtKB-KW"/>
</dbReference>
<dbReference type="Proteomes" id="UP000011115">
    <property type="component" value="Unassembled WGS sequence"/>
</dbReference>
<dbReference type="PaxDb" id="4113-PGSC0003DMT400095314"/>
<accession>M1DW10</accession>
<comment type="similarity">
    <text evidence="1">Belongs to the replication factor A protein 1 family.</text>
</comment>
<keyword evidence="5" id="KW-0238">DNA-binding</keyword>
<feature type="domain" description="Replication protein A 70 kDa DNA-binding subunit B/D first OB fold" evidence="6">
    <location>
        <begin position="19"/>
        <end position="116"/>
    </location>
</feature>
<proteinExistence type="inferred from homology"/>